<evidence type="ECO:0000256" key="3">
    <source>
        <dbReference type="ARBA" id="ARBA00022475"/>
    </source>
</evidence>
<comment type="caution">
    <text evidence="11">The sequence shown here is derived from an EMBL/GenBank/DDBJ whole genome shotgun (WGS) entry which is preliminary data.</text>
</comment>
<comment type="subcellular location">
    <subcellularLocation>
        <location evidence="1">Cell membrane</location>
        <topology evidence="1">Multi-pass membrane protein</topology>
    </subcellularLocation>
</comment>
<proteinExistence type="predicted"/>
<evidence type="ECO:0000256" key="6">
    <source>
        <dbReference type="ARBA" id="ARBA00022692"/>
    </source>
</evidence>
<dbReference type="GO" id="GO:0006031">
    <property type="term" value="P:chitin biosynthetic process"/>
    <property type="evidence" value="ECO:0007669"/>
    <property type="project" value="TreeGrafter"/>
</dbReference>
<keyword evidence="4" id="KW-0328">Glycosyltransferase</keyword>
<dbReference type="InterPro" id="IPR004835">
    <property type="entry name" value="Chitin_synth"/>
</dbReference>
<evidence type="ECO:0000256" key="2">
    <source>
        <dbReference type="ARBA" id="ARBA00012543"/>
    </source>
</evidence>
<dbReference type="AlphaFoldDB" id="A0A0V0R138"/>
<evidence type="ECO:0000256" key="8">
    <source>
        <dbReference type="ARBA" id="ARBA00023316"/>
    </source>
</evidence>
<evidence type="ECO:0000256" key="10">
    <source>
        <dbReference type="SAM" id="Phobius"/>
    </source>
</evidence>
<dbReference type="Proteomes" id="UP000054937">
    <property type="component" value="Unassembled WGS sequence"/>
</dbReference>
<accession>A0A0V0R138</accession>
<keyword evidence="3" id="KW-1003">Cell membrane</keyword>
<keyword evidence="9" id="KW-0175">Coiled coil</keyword>
<keyword evidence="8" id="KW-0961">Cell wall biogenesis/degradation</keyword>
<sequence length="801" mass="94806">MKSKRALEVYPNEMKIETELKDFPDFSKVTCEKCEKGNRSQCHCYRKIYKGQRKIKPDDGLLYFYSKNNGEYDKISKNEKNKGELQNKKKNQDHIKLKIMADTKEYKEIQKMERESKIQMLVCITQYNEDYSMLERSLGGVAQNIAEFEKLGLSSRNIVVVVIQDGIEKTNSDTAKNLYDKIDEELGLNELPDKDSNDPEVKKLNLLKSRTYRYRKNLIMQARQMLAKDYPDVHHKYTIENQDFPANLPKNVAQLYQTELDVLGNGKKLTVFFCNKHLNGQKLSSHMWFFQGFCRFLQPTYLTLVDVGTQPDKLGLVNYFRAMEADKNVGGVSGFMGLYFADKEQEEKYFKKEKQEKYKLKKNREKLWHKKYGGSQDLCKNYIMSQFECQSTKDHKTRQDFLKEQSEKDKKEEERYQQLQNLLDDEEDKHTFKSVPQKLGNGKLNCWDKIGNCIYNIISRFFIWIHLFFDIRKAQTFEYALAHIMDKNFESCFGFLQVLPGAWSCYRYAALNKAQEFKENLVEQRYLKGVLNTNFKKSDISLEENNMYLAEDRILCLAMFAQAAFKYTLKYIPTARAYTDAIDNNIEFMLQRRRWINSTWFALQYVLRNYSEHMKDSKHNFFTKYVWIHFLMFMSFLGLVNTYLITGLFSFTLYSSVTQLFIPIIDQYNFPDIFKLLPQFFMIVYALMVILLLYLCLNNKIKKDNDNYKLYGFISGIFGVYNFIVYIIIIANAICTYVLKIKILQYENQDEEETAALQKLVLYMLIVTIGSNALMIVLQYFLYILFCYIYSYISFLCVCKY</sequence>
<evidence type="ECO:0000313" key="12">
    <source>
        <dbReference type="Proteomes" id="UP000054937"/>
    </source>
</evidence>
<name>A0A0V0R138_PSEPJ</name>
<keyword evidence="5" id="KW-0808">Transferase</keyword>
<dbReference type="PANTHER" id="PTHR22914">
    <property type="entry name" value="CHITIN SYNTHASE"/>
    <property type="match status" value="1"/>
</dbReference>
<keyword evidence="7 10" id="KW-0472">Membrane</keyword>
<dbReference type="Pfam" id="PF01644">
    <property type="entry name" value="Chitin_synth_1"/>
    <property type="match status" value="3"/>
</dbReference>
<dbReference type="GO" id="GO:0071555">
    <property type="term" value="P:cell wall organization"/>
    <property type="evidence" value="ECO:0007669"/>
    <property type="project" value="UniProtKB-KW"/>
</dbReference>
<feature type="transmembrane region" description="Helical" evidence="10">
    <location>
        <begin position="625"/>
        <end position="644"/>
    </location>
</feature>
<reference evidence="11 12" key="1">
    <citation type="journal article" date="2015" name="Sci. Rep.">
        <title>Genome of the facultative scuticociliatosis pathogen Pseudocohnilembus persalinus provides insight into its virulence through horizontal gene transfer.</title>
        <authorList>
            <person name="Xiong J."/>
            <person name="Wang G."/>
            <person name="Cheng J."/>
            <person name="Tian M."/>
            <person name="Pan X."/>
            <person name="Warren A."/>
            <person name="Jiang C."/>
            <person name="Yuan D."/>
            <person name="Miao W."/>
        </authorList>
    </citation>
    <scope>NUCLEOTIDE SEQUENCE [LARGE SCALE GENOMIC DNA]</scope>
    <source>
        <strain evidence="11">36N120E</strain>
    </source>
</reference>
<dbReference type="OrthoDB" id="312677at2759"/>
<evidence type="ECO:0000256" key="4">
    <source>
        <dbReference type="ARBA" id="ARBA00022676"/>
    </source>
</evidence>
<evidence type="ECO:0000256" key="9">
    <source>
        <dbReference type="SAM" id="Coils"/>
    </source>
</evidence>
<gene>
    <name evidence="11" type="ORF">PPERSA_01177</name>
</gene>
<dbReference type="EMBL" id="LDAU01000067">
    <property type="protein sequence ID" value="KRX08247.1"/>
    <property type="molecule type" value="Genomic_DNA"/>
</dbReference>
<evidence type="ECO:0000256" key="1">
    <source>
        <dbReference type="ARBA" id="ARBA00004651"/>
    </source>
</evidence>
<dbReference type="PANTHER" id="PTHR22914:SF9">
    <property type="entry name" value="CHITIN SYNTHASE 1"/>
    <property type="match status" value="1"/>
</dbReference>
<evidence type="ECO:0000256" key="7">
    <source>
        <dbReference type="ARBA" id="ARBA00023136"/>
    </source>
</evidence>
<keyword evidence="6 10" id="KW-0812">Transmembrane</keyword>
<dbReference type="InParanoid" id="A0A0V0R138"/>
<protein>
    <recommendedName>
        <fullName evidence="2">chitin synthase</fullName>
        <ecNumber evidence="2">2.4.1.16</ecNumber>
    </recommendedName>
</protein>
<feature type="coiled-coil region" evidence="9">
    <location>
        <begin position="402"/>
        <end position="429"/>
    </location>
</feature>
<keyword evidence="12" id="KW-1185">Reference proteome</keyword>
<feature type="transmembrane region" description="Helical" evidence="10">
    <location>
        <begin position="718"/>
        <end position="740"/>
    </location>
</feature>
<keyword evidence="10" id="KW-1133">Transmembrane helix</keyword>
<dbReference type="GO" id="GO:0005886">
    <property type="term" value="C:plasma membrane"/>
    <property type="evidence" value="ECO:0007669"/>
    <property type="project" value="UniProtKB-SubCell"/>
</dbReference>
<organism evidence="11 12">
    <name type="scientific">Pseudocohnilembus persalinus</name>
    <name type="common">Ciliate</name>
    <dbReference type="NCBI Taxonomy" id="266149"/>
    <lineage>
        <taxon>Eukaryota</taxon>
        <taxon>Sar</taxon>
        <taxon>Alveolata</taxon>
        <taxon>Ciliophora</taxon>
        <taxon>Intramacronucleata</taxon>
        <taxon>Oligohymenophorea</taxon>
        <taxon>Scuticociliatia</taxon>
        <taxon>Philasterida</taxon>
        <taxon>Pseudocohnilembidae</taxon>
        <taxon>Pseudocohnilembus</taxon>
    </lineage>
</organism>
<dbReference type="OMA" id="KLMICIT"/>
<dbReference type="EC" id="2.4.1.16" evidence="2"/>
<evidence type="ECO:0000256" key="5">
    <source>
        <dbReference type="ARBA" id="ARBA00022679"/>
    </source>
</evidence>
<dbReference type="GO" id="GO:0004100">
    <property type="term" value="F:chitin synthase activity"/>
    <property type="evidence" value="ECO:0007669"/>
    <property type="project" value="UniProtKB-EC"/>
</dbReference>
<feature type="transmembrane region" description="Helical" evidence="10">
    <location>
        <begin position="676"/>
        <end position="697"/>
    </location>
</feature>
<evidence type="ECO:0000313" key="11">
    <source>
        <dbReference type="EMBL" id="KRX08247.1"/>
    </source>
</evidence>